<feature type="signal peptide" evidence="4">
    <location>
        <begin position="1"/>
        <end position="27"/>
    </location>
</feature>
<accession>A0ABT7QMN6</accession>
<dbReference type="PANTHER" id="PTHR30085:SF6">
    <property type="entry name" value="ABC TRANSPORTER GLUTAMINE-BINDING PROTEIN GLNH"/>
    <property type="match status" value="1"/>
</dbReference>
<keyword evidence="7" id="KW-1185">Reference proteome</keyword>
<dbReference type="PANTHER" id="PTHR30085">
    <property type="entry name" value="AMINO ACID ABC TRANSPORTER PERMEASE"/>
    <property type="match status" value="1"/>
</dbReference>
<sequence>MLKNTLKPLAGLAALATVMLASTVASADVLDDVKERGVLKVGVKADYKPYGFLDESGNVVGIEPELAQEVAAKLGVDVEFVPVVSSNRMEFLEQGKIDLMIATMTDKPDRRKKVYIVDPNYYSSGTNILSLKSNGFKEWTDLDGIPVCGIQGAFYNKRTKAKYGAEIIAFKGTAEALSALQAGNCAAYVYDDSAIVALTAEPEWADYEMPLPTIDDAPWGLAVQLGEDAFYKLMSDMVIEWHKSGRILELEMKWGVTNTPFAKAMYDKYK</sequence>
<dbReference type="SMART" id="SM00062">
    <property type="entry name" value="PBPb"/>
    <property type="match status" value="1"/>
</dbReference>
<evidence type="ECO:0000313" key="6">
    <source>
        <dbReference type="EMBL" id="MDM5147972.1"/>
    </source>
</evidence>
<proteinExistence type="inferred from homology"/>
<gene>
    <name evidence="6" type="ORF">NQX30_06275</name>
</gene>
<comment type="caution">
    <text evidence="6">The sequence shown here is derived from an EMBL/GenBank/DDBJ whole genome shotgun (WGS) entry which is preliminary data.</text>
</comment>
<evidence type="ECO:0000256" key="2">
    <source>
        <dbReference type="ARBA" id="ARBA00022448"/>
    </source>
</evidence>
<dbReference type="InterPro" id="IPR051455">
    <property type="entry name" value="Bact_solute-bind_prot3"/>
</dbReference>
<organism evidence="6 7">
    <name type="scientific">Candidatus Doriopsillibacter californiensis</name>
    <dbReference type="NCBI Taxonomy" id="2970740"/>
    <lineage>
        <taxon>Bacteria</taxon>
        <taxon>Pseudomonadati</taxon>
        <taxon>Pseudomonadota</taxon>
        <taxon>Gammaproteobacteria</taxon>
        <taxon>Candidatus Tethybacterales</taxon>
        <taxon>Candidatus Persebacteraceae</taxon>
        <taxon>Candidatus Doriopsillibacter</taxon>
    </lineage>
</organism>
<dbReference type="Proteomes" id="UP001168167">
    <property type="component" value="Unassembled WGS sequence"/>
</dbReference>
<dbReference type="CDD" id="cd13693">
    <property type="entry name" value="PBP2_polar_AA"/>
    <property type="match status" value="1"/>
</dbReference>
<protein>
    <submittedName>
        <fullName evidence="6">Transporter substrate-binding domain-containing protein</fullName>
    </submittedName>
</protein>
<feature type="chain" id="PRO_5047453028" evidence="4">
    <location>
        <begin position="28"/>
        <end position="270"/>
    </location>
</feature>
<dbReference type="SUPFAM" id="SSF53850">
    <property type="entry name" value="Periplasmic binding protein-like II"/>
    <property type="match status" value="1"/>
</dbReference>
<evidence type="ECO:0000313" key="7">
    <source>
        <dbReference type="Proteomes" id="UP001168167"/>
    </source>
</evidence>
<keyword evidence="3 4" id="KW-0732">Signal</keyword>
<comment type="similarity">
    <text evidence="1">Belongs to the bacterial solute-binding protein 3 family.</text>
</comment>
<dbReference type="Gene3D" id="3.40.190.10">
    <property type="entry name" value="Periplasmic binding protein-like II"/>
    <property type="match status" value="2"/>
</dbReference>
<reference evidence="6" key="2">
    <citation type="journal article" date="2023" name="Microbiome">
        <title>Synthase-selected sorting approach identifies a beta-lactone synthase in a nudibranch symbiotic bacterium.</title>
        <authorList>
            <person name="Dzunkova M."/>
            <person name="La Clair J.J."/>
            <person name="Tyml T."/>
            <person name="Doud D."/>
            <person name="Schulz F."/>
            <person name="Piquer-Esteban S."/>
            <person name="Porcel Sanchis D."/>
            <person name="Osborn A."/>
            <person name="Robinson D."/>
            <person name="Louie K.B."/>
            <person name="Bowen B.P."/>
            <person name="Bowers R.M."/>
            <person name="Lee J."/>
            <person name="Arnau V."/>
            <person name="Diaz-Villanueva W."/>
            <person name="Stepanauskas R."/>
            <person name="Gosliner T."/>
            <person name="Date S.V."/>
            <person name="Northen T.R."/>
            <person name="Cheng J.F."/>
            <person name="Burkart M.D."/>
            <person name="Woyke T."/>
        </authorList>
    </citation>
    <scope>NUCLEOTIDE SEQUENCE</scope>
    <source>
        <strain evidence="6">Df01</strain>
    </source>
</reference>
<evidence type="ECO:0000259" key="5">
    <source>
        <dbReference type="SMART" id="SM00062"/>
    </source>
</evidence>
<reference evidence="6" key="1">
    <citation type="submission" date="2022-08" db="EMBL/GenBank/DDBJ databases">
        <authorList>
            <person name="Dzunkova M."/>
            <person name="La Clair J."/>
            <person name="Tyml T."/>
            <person name="Doud D."/>
            <person name="Schulz F."/>
            <person name="Piquer S."/>
            <person name="Porcel Sanchis D."/>
            <person name="Osborn A."/>
            <person name="Robinson D."/>
            <person name="Louie K.B."/>
            <person name="Bowen B.P."/>
            <person name="Bowers R."/>
            <person name="Lee J."/>
            <person name="Arnau Llombart V."/>
            <person name="Diaz Villanueva W."/>
            <person name="Gosliner T."/>
            <person name="Northen T."/>
            <person name="Cheng J.-F."/>
            <person name="Burkart M.D."/>
            <person name="Woyke T."/>
        </authorList>
    </citation>
    <scope>NUCLEOTIDE SEQUENCE</scope>
    <source>
        <strain evidence="6">Df01</strain>
    </source>
</reference>
<dbReference type="EMBL" id="JANQAO010000003">
    <property type="protein sequence ID" value="MDM5147972.1"/>
    <property type="molecule type" value="Genomic_DNA"/>
</dbReference>
<feature type="domain" description="Solute-binding protein family 3/N-terminal" evidence="5">
    <location>
        <begin position="38"/>
        <end position="258"/>
    </location>
</feature>
<dbReference type="InterPro" id="IPR001638">
    <property type="entry name" value="Solute-binding_3/MltF_N"/>
</dbReference>
<dbReference type="Pfam" id="PF00497">
    <property type="entry name" value="SBP_bac_3"/>
    <property type="match status" value="1"/>
</dbReference>
<name>A0ABT7QMN6_9GAMM</name>
<evidence type="ECO:0000256" key="1">
    <source>
        <dbReference type="ARBA" id="ARBA00010333"/>
    </source>
</evidence>
<keyword evidence="2" id="KW-0813">Transport</keyword>
<evidence type="ECO:0000256" key="3">
    <source>
        <dbReference type="ARBA" id="ARBA00022729"/>
    </source>
</evidence>
<evidence type="ECO:0000256" key="4">
    <source>
        <dbReference type="SAM" id="SignalP"/>
    </source>
</evidence>